<reference evidence="1" key="1">
    <citation type="submission" date="2022-04" db="EMBL/GenBank/DDBJ databases">
        <title>Jade perch genome.</title>
        <authorList>
            <person name="Chao B."/>
        </authorList>
    </citation>
    <scope>NUCLEOTIDE SEQUENCE</scope>
    <source>
        <strain evidence="1">CB-2022</strain>
    </source>
</reference>
<protein>
    <submittedName>
        <fullName evidence="1">Uncharacterized protein</fullName>
    </submittedName>
</protein>
<comment type="caution">
    <text evidence="1">The sequence shown here is derived from an EMBL/GenBank/DDBJ whole genome shotgun (WGS) entry which is preliminary data.</text>
</comment>
<proteinExistence type="predicted"/>
<organism evidence="1 2">
    <name type="scientific">Scortum barcoo</name>
    <name type="common">barcoo grunter</name>
    <dbReference type="NCBI Taxonomy" id="214431"/>
    <lineage>
        <taxon>Eukaryota</taxon>
        <taxon>Metazoa</taxon>
        <taxon>Chordata</taxon>
        <taxon>Craniata</taxon>
        <taxon>Vertebrata</taxon>
        <taxon>Euteleostomi</taxon>
        <taxon>Actinopterygii</taxon>
        <taxon>Neopterygii</taxon>
        <taxon>Teleostei</taxon>
        <taxon>Neoteleostei</taxon>
        <taxon>Acanthomorphata</taxon>
        <taxon>Eupercaria</taxon>
        <taxon>Centrarchiformes</taxon>
        <taxon>Terapontoidei</taxon>
        <taxon>Terapontidae</taxon>
        <taxon>Scortum</taxon>
    </lineage>
</organism>
<sequence length="283" mass="34261">MQKATVQGMESRERQKAGQNKFDSVKIKLSRIQEEMENLWAVLTDSEQQLEVREKQELKKESSPTENTIPNYQKQRQDTDVSMKITQQETEMKDDMQRQKQDIEKKLAQVQSERDEIERLKTKMQRERENIERDRQLAKAEMDAMKCMRENTERQNQELDDKLHRIKKEIREMEVMESEMEIKKKDLVKMIRIYRRKREETIRKEETEHTREDTEERKFKTEGQRSEQVLEMNMKEQSDEQIKLQENQFAGNNLESDSLTKVNTDMQRVILEVEEIKKMLQRV</sequence>
<evidence type="ECO:0000313" key="1">
    <source>
        <dbReference type="EMBL" id="KAI3373089.1"/>
    </source>
</evidence>
<dbReference type="Proteomes" id="UP000831701">
    <property type="component" value="Chromosome 4"/>
</dbReference>
<name>A0ACB8X013_9TELE</name>
<keyword evidence="2" id="KW-1185">Reference proteome</keyword>
<evidence type="ECO:0000313" key="2">
    <source>
        <dbReference type="Proteomes" id="UP000831701"/>
    </source>
</evidence>
<gene>
    <name evidence="1" type="ORF">L3Q82_006358</name>
</gene>
<accession>A0ACB8X013</accession>
<dbReference type="EMBL" id="CM041534">
    <property type="protein sequence ID" value="KAI3373089.1"/>
    <property type="molecule type" value="Genomic_DNA"/>
</dbReference>